<evidence type="ECO:0000313" key="1">
    <source>
        <dbReference type="EMBL" id="KLV13961.1"/>
    </source>
</evidence>
<dbReference type="PATRIC" id="fig|1397.4.peg.5554"/>
<accession>A0A0J1HJN1</accession>
<name>A0A0J1HJN1_NIACI</name>
<dbReference type="OrthoDB" id="2737810at2"/>
<dbReference type="EMBL" id="LDPH01000088">
    <property type="protein sequence ID" value="KLV13961.1"/>
    <property type="molecule type" value="Genomic_DNA"/>
</dbReference>
<evidence type="ECO:0000313" key="2">
    <source>
        <dbReference type="Proteomes" id="UP000036045"/>
    </source>
</evidence>
<keyword evidence="2" id="KW-1185">Reference proteome</keyword>
<gene>
    <name evidence="1" type="ORF">ABW02_26280</name>
</gene>
<proteinExistence type="predicted"/>
<protein>
    <submittedName>
        <fullName evidence="1">Uncharacterized protein</fullName>
    </submittedName>
</protein>
<dbReference type="AlphaFoldDB" id="A0A0J1HJN1"/>
<comment type="caution">
    <text evidence="1">The sequence shown here is derived from an EMBL/GenBank/DDBJ whole genome shotgun (WGS) entry which is preliminary data.</text>
</comment>
<reference evidence="1 2" key="1">
    <citation type="submission" date="2015-05" db="EMBL/GenBank/DDBJ databases">
        <title>Whole genome sequence and identification of bacterial endophytes from Costus igneus.</title>
        <authorList>
            <person name="Lee Y.P."/>
            <person name="Gan H.M."/>
            <person name="Eng W."/>
            <person name="Wheatley M.S."/>
            <person name="Caraballo A."/>
            <person name="Polter S."/>
            <person name="Savka M.A."/>
            <person name="Hudson A.O."/>
        </authorList>
    </citation>
    <scope>NUCLEOTIDE SEQUENCE [LARGE SCALE GENOMIC DNA]</scope>
    <source>
        <strain evidence="1 2">RIT379</strain>
    </source>
</reference>
<dbReference type="Proteomes" id="UP000036045">
    <property type="component" value="Unassembled WGS sequence"/>
</dbReference>
<dbReference type="RefSeq" id="WP_047945104.1">
    <property type="nucleotide sequence ID" value="NZ_CP053316.1"/>
</dbReference>
<organism evidence="1 2">
    <name type="scientific">Niallia circulans</name>
    <name type="common">Bacillus circulans</name>
    <dbReference type="NCBI Taxonomy" id="1397"/>
    <lineage>
        <taxon>Bacteria</taxon>
        <taxon>Bacillati</taxon>
        <taxon>Bacillota</taxon>
        <taxon>Bacilli</taxon>
        <taxon>Bacillales</taxon>
        <taxon>Bacillaceae</taxon>
        <taxon>Niallia</taxon>
    </lineage>
</organism>
<sequence>MVINKGGNLSKDYFKAYMKLIMNSLEVSIELAREKAFARLFSNKENTLGSISYNNFIRAYCELEKEIAH</sequence>